<dbReference type="PANTHER" id="PTHR13966">
    <property type="entry name" value="ENDONUCLEASE RELATED"/>
    <property type="match status" value="1"/>
</dbReference>
<evidence type="ECO:0000256" key="1">
    <source>
        <dbReference type="ARBA" id="ARBA00001946"/>
    </source>
</evidence>
<dbReference type="GO" id="GO:0003676">
    <property type="term" value="F:nucleic acid binding"/>
    <property type="evidence" value="ECO:0007669"/>
    <property type="project" value="InterPro"/>
</dbReference>
<feature type="domain" description="DNA/RNA non-specific endonuclease/pyrophosphatase/phosphodiesterase" evidence="12">
    <location>
        <begin position="111"/>
        <end position="312"/>
    </location>
</feature>
<dbReference type="InterPro" id="IPR044925">
    <property type="entry name" value="His-Me_finger_sf"/>
</dbReference>
<accession>A0A3M4Q206</accession>
<evidence type="ECO:0000313" key="13">
    <source>
        <dbReference type="EMBL" id="RMQ84452.1"/>
    </source>
</evidence>
<dbReference type="PANTHER" id="PTHR13966:SF5">
    <property type="entry name" value="ENDONUCLEASE G, MITOCHONDRIAL"/>
    <property type="match status" value="1"/>
</dbReference>
<evidence type="ECO:0000256" key="3">
    <source>
        <dbReference type="ARBA" id="ARBA00022722"/>
    </source>
</evidence>
<comment type="cofactor">
    <cofactor evidence="1 10">
        <name>Mg(2+)</name>
        <dbReference type="ChEBI" id="CHEBI:18420"/>
    </cofactor>
</comment>
<dbReference type="GO" id="GO:0016787">
    <property type="term" value="F:hydrolase activity"/>
    <property type="evidence" value="ECO:0007669"/>
    <property type="project" value="UniProtKB-KW"/>
</dbReference>
<dbReference type="EMBL" id="RBRL01000351">
    <property type="protein sequence ID" value="RMQ84452.1"/>
    <property type="molecule type" value="Genomic_DNA"/>
</dbReference>
<dbReference type="SMART" id="SM00477">
    <property type="entry name" value="NUC"/>
    <property type="match status" value="1"/>
</dbReference>
<dbReference type="SMART" id="SM00892">
    <property type="entry name" value="Endonuclease_NS"/>
    <property type="match status" value="1"/>
</dbReference>
<dbReference type="PROSITE" id="PS01070">
    <property type="entry name" value="NUCLEASE_NON_SPEC"/>
    <property type="match status" value="1"/>
</dbReference>
<dbReference type="InterPro" id="IPR020821">
    <property type="entry name" value="ENPP1-3/EXOG-like_nuc-like"/>
</dbReference>
<evidence type="ECO:0000256" key="9">
    <source>
        <dbReference type="PIRSR" id="PIRSR640255-2"/>
    </source>
</evidence>
<reference evidence="13 14" key="1">
    <citation type="submission" date="2018-08" db="EMBL/GenBank/DDBJ databases">
        <title>Recombination of ecologically and evolutionarily significant loci maintains genetic cohesion in the Pseudomonas syringae species complex.</title>
        <authorList>
            <person name="Dillon M."/>
            <person name="Thakur S."/>
            <person name="Almeida R.N.D."/>
            <person name="Weir B.S."/>
            <person name="Guttman D.S."/>
        </authorList>
    </citation>
    <scope>NUCLEOTIDE SEQUENCE [LARGE SCALE GENOMIC DNA]</scope>
    <source>
        <strain evidence="13 14">ICMP 11288</strain>
    </source>
</reference>
<dbReference type="InterPro" id="IPR018524">
    <property type="entry name" value="DNA/RNA_endonuclease_AS"/>
</dbReference>
<evidence type="ECO:0000259" key="12">
    <source>
        <dbReference type="SMART" id="SM00892"/>
    </source>
</evidence>
<evidence type="ECO:0000256" key="10">
    <source>
        <dbReference type="RuleBase" id="RU366055"/>
    </source>
</evidence>
<dbReference type="EC" id="3.1.30.-" evidence="10"/>
<dbReference type="SUPFAM" id="SSF54060">
    <property type="entry name" value="His-Me finger endonucleases"/>
    <property type="match status" value="1"/>
</dbReference>
<keyword evidence="7" id="KW-0460">Magnesium</keyword>
<keyword evidence="4 9" id="KW-0479">Metal-binding</keyword>
<keyword evidence="3 10" id="KW-0540">Nuclease</keyword>
<dbReference type="AlphaFoldDB" id="A0A3M4Q206"/>
<comment type="similarity">
    <text evidence="2 10">Belongs to the DNA/RNA non-specific endonuclease family.</text>
</comment>
<keyword evidence="5 10" id="KW-0255">Endonuclease</keyword>
<dbReference type="InterPro" id="IPR044929">
    <property type="entry name" value="DNA/RNA_non-sp_Endonuclease_sf"/>
</dbReference>
<dbReference type="InterPro" id="IPR001604">
    <property type="entry name" value="Endo_G_ENPP1-like_dom"/>
</dbReference>
<dbReference type="InterPro" id="IPR040255">
    <property type="entry name" value="Non-specific_endonuclease"/>
</dbReference>
<protein>
    <recommendedName>
        <fullName evidence="10">Endonuclease</fullName>
        <ecNumber evidence="10">3.1.30.-</ecNumber>
    </recommendedName>
</protein>
<dbReference type="GO" id="GO:0046872">
    <property type="term" value="F:metal ion binding"/>
    <property type="evidence" value="ECO:0007669"/>
    <property type="project" value="UniProtKB-KW"/>
</dbReference>
<evidence type="ECO:0000256" key="2">
    <source>
        <dbReference type="ARBA" id="ARBA00010052"/>
    </source>
</evidence>
<comment type="caution">
    <text evidence="13">The sequence shown here is derived from an EMBL/GenBank/DDBJ whole genome shotgun (WGS) entry which is preliminary data.</text>
</comment>
<evidence type="ECO:0000256" key="5">
    <source>
        <dbReference type="ARBA" id="ARBA00022759"/>
    </source>
</evidence>
<dbReference type="Pfam" id="PF01223">
    <property type="entry name" value="Endonuclease_NS"/>
    <property type="match status" value="1"/>
</dbReference>
<feature type="binding site" evidence="9">
    <location>
        <position position="206"/>
    </location>
    <ligand>
        <name>Mg(2+)</name>
        <dbReference type="ChEBI" id="CHEBI:18420"/>
        <note>catalytic</note>
    </ligand>
</feature>
<evidence type="ECO:0000256" key="7">
    <source>
        <dbReference type="ARBA" id="ARBA00022842"/>
    </source>
</evidence>
<sequence>MTGFFASPETCTQFEMFKWFNVYVGLRWIAAADRPFVIDSPKLPYPRSYTMQGSIKSKHLAFLLIPLVAACTTPDRTRESAITPQAQPQQAWQFDNCAVGCPSGGSPLTLNRQAYTLNNNGSTKFANWVSYKITKTTPASGRARDWQTDPDIPAGETLDPVDYNGANVALKVDRGHQANLASMAGVADWQSLNYLSNITPQKSDLNQGPWAHLEDQERNLSKQAGVDAVYVATGPLYEHFVGTLPGTNKVHTIPSGYWKIIFVGSSPEGGMYASFVMNQETPKSANFCDYQVPVNQIEERSGLTFWSGLPQAVQAALKARQGQLPGRIGCKQAL</sequence>
<gene>
    <name evidence="13" type="ORF">ALP97_01266</name>
</gene>
<proteinExistence type="inferred from homology"/>
<dbReference type="CDD" id="cd00091">
    <property type="entry name" value="NUC"/>
    <property type="match status" value="1"/>
</dbReference>
<dbReference type="GO" id="GO:0004519">
    <property type="term" value="F:endonuclease activity"/>
    <property type="evidence" value="ECO:0007669"/>
    <property type="project" value="UniProtKB-UniRule"/>
</dbReference>
<evidence type="ECO:0000259" key="11">
    <source>
        <dbReference type="SMART" id="SM00477"/>
    </source>
</evidence>
<dbReference type="Gene3D" id="3.40.570.10">
    <property type="entry name" value="Extracellular Endonuclease, subunit A"/>
    <property type="match status" value="1"/>
</dbReference>
<evidence type="ECO:0000256" key="6">
    <source>
        <dbReference type="ARBA" id="ARBA00022801"/>
    </source>
</evidence>
<organism evidence="13 14">
    <name type="scientific">Pseudomonas salomonii</name>
    <dbReference type="NCBI Taxonomy" id="191391"/>
    <lineage>
        <taxon>Bacteria</taxon>
        <taxon>Pseudomonadati</taxon>
        <taxon>Pseudomonadota</taxon>
        <taxon>Gammaproteobacteria</taxon>
        <taxon>Pseudomonadales</taxon>
        <taxon>Pseudomonadaceae</taxon>
        <taxon>Pseudomonas</taxon>
    </lineage>
</organism>
<dbReference type="Proteomes" id="UP000277179">
    <property type="component" value="Unassembled WGS sequence"/>
</dbReference>
<feature type="domain" description="ENPP1-3/EXOG-like endonuclease/phosphodiesterase" evidence="11">
    <location>
        <begin position="112"/>
        <end position="312"/>
    </location>
</feature>
<evidence type="ECO:0000313" key="14">
    <source>
        <dbReference type="Proteomes" id="UP000277179"/>
    </source>
</evidence>
<evidence type="ECO:0000256" key="4">
    <source>
        <dbReference type="ARBA" id="ARBA00022723"/>
    </source>
</evidence>
<name>A0A3M4Q206_9PSED</name>
<feature type="active site" description="Proton acceptor" evidence="8">
    <location>
        <position position="176"/>
    </location>
</feature>
<evidence type="ECO:0000256" key="8">
    <source>
        <dbReference type="PIRSR" id="PIRSR640255-1"/>
    </source>
</evidence>
<keyword evidence="6 10" id="KW-0378">Hydrolase</keyword>